<dbReference type="Proteomes" id="UP000024635">
    <property type="component" value="Unassembled WGS sequence"/>
</dbReference>
<gene>
    <name evidence="1" type="primary">Acey_s0094.g2780</name>
    <name evidence="1" type="ORF">Y032_0094g2780</name>
</gene>
<reference evidence="2" key="1">
    <citation type="journal article" date="2015" name="Nat. Genet.">
        <title>The genome and transcriptome of the zoonotic hookworm Ancylostoma ceylanicum identify infection-specific gene families.</title>
        <authorList>
            <person name="Schwarz E.M."/>
            <person name="Hu Y."/>
            <person name="Antoshechkin I."/>
            <person name="Miller M.M."/>
            <person name="Sternberg P.W."/>
            <person name="Aroian R.V."/>
        </authorList>
    </citation>
    <scope>NUCLEOTIDE SEQUENCE</scope>
    <source>
        <strain evidence="2">HY135</strain>
    </source>
</reference>
<name>A0A016TLE7_9BILA</name>
<evidence type="ECO:0000313" key="1">
    <source>
        <dbReference type="EMBL" id="EYC03472.1"/>
    </source>
</evidence>
<evidence type="ECO:0000313" key="2">
    <source>
        <dbReference type="Proteomes" id="UP000024635"/>
    </source>
</evidence>
<comment type="caution">
    <text evidence="1">The sequence shown here is derived from an EMBL/GenBank/DDBJ whole genome shotgun (WGS) entry which is preliminary data.</text>
</comment>
<organism evidence="1 2">
    <name type="scientific">Ancylostoma ceylanicum</name>
    <dbReference type="NCBI Taxonomy" id="53326"/>
    <lineage>
        <taxon>Eukaryota</taxon>
        <taxon>Metazoa</taxon>
        <taxon>Ecdysozoa</taxon>
        <taxon>Nematoda</taxon>
        <taxon>Chromadorea</taxon>
        <taxon>Rhabditida</taxon>
        <taxon>Rhabditina</taxon>
        <taxon>Rhabditomorpha</taxon>
        <taxon>Strongyloidea</taxon>
        <taxon>Ancylostomatidae</taxon>
        <taxon>Ancylostomatinae</taxon>
        <taxon>Ancylostoma</taxon>
    </lineage>
</organism>
<sequence length="97" mass="11042">MRSTVIHVFARKFVPVNCYKPRHRKRGLETISEHFKYIAYIYILAPLRDARISGVACMRTANPSFSIGISRKPDTSFIAGGDSWLWYADNDNDMGDG</sequence>
<dbReference type="EMBL" id="JARK01001430">
    <property type="protein sequence ID" value="EYC03472.1"/>
    <property type="molecule type" value="Genomic_DNA"/>
</dbReference>
<protein>
    <submittedName>
        <fullName evidence="1">Uncharacterized protein</fullName>
    </submittedName>
</protein>
<proteinExistence type="predicted"/>
<dbReference type="AlphaFoldDB" id="A0A016TLE7"/>
<keyword evidence="2" id="KW-1185">Reference proteome</keyword>
<accession>A0A016TLE7</accession>